<dbReference type="Proteomes" id="UP000009168">
    <property type="component" value="Unassembled WGS sequence"/>
</dbReference>
<dbReference type="OrthoDB" id="302623at2759"/>
<evidence type="ECO:0000313" key="2">
    <source>
        <dbReference type="Proteomes" id="UP000009168"/>
    </source>
</evidence>
<gene>
    <name evidence="1" type="ORF">TTHERM_00835230</name>
</gene>
<dbReference type="EMBL" id="GG662778">
    <property type="protein sequence ID" value="EAR83623.3"/>
    <property type="molecule type" value="Genomic_DNA"/>
</dbReference>
<name>Q22EA5_TETTS</name>
<dbReference type="AlphaFoldDB" id="Q22EA5"/>
<dbReference type="HOGENOM" id="CLU_013044_1_1_1"/>
<protein>
    <submittedName>
        <fullName evidence="1">AMP-binding enzyme family protein</fullName>
    </submittedName>
</protein>
<organism evidence="1 2">
    <name type="scientific">Tetrahymena thermophila (strain SB210)</name>
    <dbReference type="NCBI Taxonomy" id="312017"/>
    <lineage>
        <taxon>Eukaryota</taxon>
        <taxon>Sar</taxon>
        <taxon>Alveolata</taxon>
        <taxon>Ciliophora</taxon>
        <taxon>Intramacronucleata</taxon>
        <taxon>Oligohymenophorea</taxon>
        <taxon>Hymenostomatida</taxon>
        <taxon>Tetrahymenina</taxon>
        <taxon>Tetrahymenidae</taxon>
        <taxon>Tetrahymena</taxon>
    </lineage>
</organism>
<dbReference type="GeneID" id="7824133"/>
<evidence type="ECO:0000313" key="1">
    <source>
        <dbReference type="EMBL" id="EAR83623.3"/>
    </source>
</evidence>
<dbReference type="RefSeq" id="XP_001031286.3">
    <property type="nucleotide sequence ID" value="XM_001031286.3"/>
</dbReference>
<dbReference type="KEGG" id="tet:TTHERM_00835230"/>
<accession>Q22EA5</accession>
<keyword evidence="2" id="KW-1185">Reference proteome</keyword>
<dbReference type="InParanoid" id="Q22EA5"/>
<sequence length="538" mass="62915">MSQISNYTFLYDQSNSIFSQIYVNIYGCLDLDDQKTTIPDNCASQSEIDDVINGSEFVFTVYLKAQQYNTTSKQIQTRYRYVQIFGTSNQFILSQLKTQIQNTEVKQGLIFQEQQTYYTPVSYDQTLQNFDRQLSLQSGLGPYIQIIIQLDEIVQFTQIQYPTITQILALANSIGFIAIICRVIARFISQNVIKEDFFILIMRNLFQDKCQQVLQHNNLISKCEILMQTQNIEEPITENILEQQNNTNIIVPNFQKEYLQKRNNTSFSQVINNSFQKQKFNLNEESEQNNITNLGDRLDSVNSLSNQQNMTNKFKFDKLDIISQNEYQKTSMINSKPTFKIKETSITQKSLNKQQEISKNTFKTKFQNQKLKKSFIDAISQKLKVMENNSIKKALQKTIFKFRCCKGKEQYLQKGIDQTQMIKIQKEVLKNLNINELFKDIIFLKKAISMLLSLDQIAAIQLIGLTNNYINLDLESTTSNLNFDQQRENLNHFEKYYVMQQYGEIQIDYIQKFFKKCEENDDVSIIDQRIISSISNTI</sequence>
<reference evidence="2" key="1">
    <citation type="journal article" date="2006" name="PLoS Biol.">
        <title>Macronuclear genome sequence of the ciliate Tetrahymena thermophila, a model eukaryote.</title>
        <authorList>
            <person name="Eisen J.A."/>
            <person name="Coyne R.S."/>
            <person name="Wu M."/>
            <person name="Wu D."/>
            <person name="Thiagarajan M."/>
            <person name="Wortman J.R."/>
            <person name="Badger J.H."/>
            <person name="Ren Q."/>
            <person name="Amedeo P."/>
            <person name="Jones K.M."/>
            <person name="Tallon L.J."/>
            <person name="Delcher A.L."/>
            <person name="Salzberg S.L."/>
            <person name="Silva J.C."/>
            <person name="Haas B.J."/>
            <person name="Majoros W.H."/>
            <person name="Farzad M."/>
            <person name="Carlton J.M."/>
            <person name="Smith R.K. Jr."/>
            <person name="Garg J."/>
            <person name="Pearlman R.E."/>
            <person name="Karrer K.M."/>
            <person name="Sun L."/>
            <person name="Manning G."/>
            <person name="Elde N.C."/>
            <person name="Turkewitz A.P."/>
            <person name="Asai D.J."/>
            <person name="Wilkes D.E."/>
            <person name="Wang Y."/>
            <person name="Cai H."/>
            <person name="Collins K."/>
            <person name="Stewart B.A."/>
            <person name="Lee S.R."/>
            <person name="Wilamowska K."/>
            <person name="Weinberg Z."/>
            <person name="Ruzzo W.L."/>
            <person name="Wloga D."/>
            <person name="Gaertig J."/>
            <person name="Frankel J."/>
            <person name="Tsao C.-C."/>
            <person name="Gorovsky M.A."/>
            <person name="Keeling P.J."/>
            <person name="Waller R.F."/>
            <person name="Patron N.J."/>
            <person name="Cherry J.M."/>
            <person name="Stover N.A."/>
            <person name="Krieger C.J."/>
            <person name="del Toro C."/>
            <person name="Ryder H.F."/>
            <person name="Williamson S.C."/>
            <person name="Barbeau R.A."/>
            <person name="Hamilton E.P."/>
            <person name="Orias E."/>
        </authorList>
    </citation>
    <scope>NUCLEOTIDE SEQUENCE [LARGE SCALE GENOMIC DNA]</scope>
    <source>
        <strain evidence="2">SB210</strain>
    </source>
</reference>
<proteinExistence type="predicted"/>